<keyword evidence="2" id="KW-0004">4Fe-4S</keyword>
<dbReference type="PROSITE" id="PS51918">
    <property type="entry name" value="RADICAL_SAM"/>
    <property type="match status" value="1"/>
</dbReference>
<dbReference type="GO" id="GO:0051539">
    <property type="term" value="F:4 iron, 4 sulfur cluster binding"/>
    <property type="evidence" value="ECO:0007669"/>
    <property type="project" value="UniProtKB-KW"/>
</dbReference>
<sequence>MKNFIVPFFIPFEGCPYKCIYCDQNAVTNETGFSIDERLSDFFHRKRAVKKNVEVAFFGGTFTQMPQKKQEELLKKIQKYIKSGKVNSIRISTRPDKLSGDQIKLLKKYSVKSIELGVQSFNTKYLKFLRRGYLKSEAVENIKRLKKAGFKVGIQIMMGFPGQSYEEFMNDVYALINLNPFDCRIYPLAVIEKTELDRLHRKNNYEFMDLKTAIGWLSAAAEEIEKRNIEIRRMGLPHSVELENKITGGIYHPSLADRVRFNMLKNNLENISEKAEEVKINPKDLEYAEKIISDKNISIKIKENKEINRGGAKYIS</sequence>
<evidence type="ECO:0000313" key="9">
    <source>
        <dbReference type="Proteomes" id="UP000324143"/>
    </source>
</evidence>
<gene>
    <name evidence="8" type="ORF">FXF47_01585</name>
</gene>
<dbReference type="InterPro" id="IPR032432">
    <property type="entry name" value="Radical_SAM_C"/>
</dbReference>
<evidence type="ECO:0000259" key="7">
    <source>
        <dbReference type="PROSITE" id="PS51918"/>
    </source>
</evidence>
<reference evidence="8" key="1">
    <citation type="submission" date="2019-08" db="EMBL/GenBank/DDBJ databases">
        <title>Genomic characterization of a novel candidate phylum (ARYD3) from a high temperature, high salinity tertiary oil reservoir in north central Oklahoma, USA.</title>
        <authorList>
            <person name="Youssef N.H."/>
            <person name="Yadav A."/>
            <person name="Elshahed M.S."/>
        </authorList>
    </citation>
    <scope>NUCLEOTIDE SEQUENCE [LARGE SCALE GENOMIC DNA]</scope>
    <source>
        <strain evidence="8">ARYD3</strain>
    </source>
</reference>
<comment type="cofactor">
    <cofactor evidence="1">
        <name>[4Fe-4S] cluster</name>
        <dbReference type="ChEBI" id="CHEBI:49883"/>
    </cofactor>
</comment>
<evidence type="ECO:0000313" key="8">
    <source>
        <dbReference type="EMBL" id="TYB31955.1"/>
    </source>
</evidence>
<dbReference type="SMART" id="SM00729">
    <property type="entry name" value="Elp3"/>
    <property type="match status" value="1"/>
</dbReference>
<dbReference type="SFLD" id="SFLDG01082">
    <property type="entry name" value="B12-binding_domain_containing"/>
    <property type="match status" value="1"/>
</dbReference>
<name>A0A5D0MJ52_9BACT</name>
<feature type="domain" description="Radical SAM core" evidence="7">
    <location>
        <begin position="1"/>
        <end position="227"/>
    </location>
</feature>
<dbReference type="EMBL" id="VSIX01000016">
    <property type="protein sequence ID" value="TYB31955.1"/>
    <property type="molecule type" value="Genomic_DNA"/>
</dbReference>
<dbReference type="InterPro" id="IPR039661">
    <property type="entry name" value="ELP3"/>
</dbReference>
<protein>
    <submittedName>
        <fullName evidence="8">Radical SAM protein</fullName>
    </submittedName>
</protein>
<dbReference type="InterPro" id="IPR058240">
    <property type="entry name" value="rSAM_sf"/>
</dbReference>
<proteinExistence type="predicted"/>
<organism evidence="8 9">
    <name type="scientific">Candidatus Mcinerneyibacterium aminivorans</name>
    <dbReference type="NCBI Taxonomy" id="2703815"/>
    <lineage>
        <taxon>Bacteria</taxon>
        <taxon>Candidatus Macinerneyibacteriota</taxon>
        <taxon>Candidatus Mcinerneyibacteria</taxon>
        <taxon>Candidatus Mcinerneyibacteriales</taxon>
        <taxon>Candidatus Mcinerneyibacteriaceae</taxon>
        <taxon>Candidatus Mcinerneyibacterium</taxon>
    </lineage>
</organism>
<dbReference type="GO" id="GO:0003824">
    <property type="term" value="F:catalytic activity"/>
    <property type="evidence" value="ECO:0007669"/>
    <property type="project" value="InterPro"/>
</dbReference>
<dbReference type="Proteomes" id="UP000324143">
    <property type="component" value="Unassembled WGS sequence"/>
</dbReference>
<dbReference type="GO" id="GO:0005737">
    <property type="term" value="C:cytoplasm"/>
    <property type="evidence" value="ECO:0007669"/>
    <property type="project" value="TreeGrafter"/>
</dbReference>
<evidence type="ECO:0000256" key="3">
    <source>
        <dbReference type="ARBA" id="ARBA00022691"/>
    </source>
</evidence>
<dbReference type="CDD" id="cd01335">
    <property type="entry name" value="Radical_SAM"/>
    <property type="match status" value="1"/>
</dbReference>
<comment type="caution">
    <text evidence="8">The sequence shown here is derived from an EMBL/GenBank/DDBJ whole genome shotgun (WGS) entry which is preliminary data.</text>
</comment>
<dbReference type="Gene3D" id="3.80.30.20">
    <property type="entry name" value="tm_1862 like domain"/>
    <property type="match status" value="1"/>
</dbReference>
<evidence type="ECO:0000256" key="1">
    <source>
        <dbReference type="ARBA" id="ARBA00001966"/>
    </source>
</evidence>
<dbReference type="PANTHER" id="PTHR11135:SF0">
    <property type="entry name" value="ELONGATOR COMPLEX PROTEIN 3"/>
    <property type="match status" value="1"/>
</dbReference>
<keyword evidence="4" id="KW-0479">Metal-binding</keyword>
<keyword evidence="6" id="KW-0411">Iron-sulfur</keyword>
<dbReference type="PANTHER" id="PTHR11135">
    <property type="entry name" value="HISTONE ACETYLTRANSFERASE-RELATED"/>
    <property type="match status" value="1"/>
</dbReference>
<dbReference type="Pfam" id="PF04055">
    <property type="entry name" value="Radical_SAM"/>
    <property type="match status" value="1"/>
</dbReference>
<dbReference type="InterPro" id="IPR023404">
    <property type="entry name" value="rSAM_horseshoe"/>
</dbReference>
<dbReference type="AlphaFoldDB" id="A0A5D0MJ52"/>
<dbReference type="Pfam" id="PF16199">
    <property type="entry name" value="Radical_SAM_C"/>
    <property type="match status" value="1"/>
</dbReference>
<evidence type="ECO:0000256" key="4">
    <source>
        <dbReference type="ARBA" id="ARBA00022723"/>
    </source>
</evidence>
<evidence type="ECO:0000256" key="6">
    <source>
        <dbReference type="ARBA" id="ARBA00023014"/>
    </source>
</evidence>
<dbReference type="GO" id="GO:0046872">
    <property type="term" value="F:metal ion binding"/>
    <property type="evidence" value="ECO:0007669"/>
    <property type="project" value="UniProtKB-KW"/>
</dbReference>
<dbReference type="InterPro" id="IPR007197">
    <property type="entry name" value="rSAM"/>
</dbReference>
<dbReference type="SUPFAM" id="SSF102114">
    <property type="entry name" value="Radical SAM enzymes"/>
    <property type="match status" value="1"/>
</dbReference>
<evidence type="ECO:0000256" key="2">
    <source>
        <dbReference type="ARBA" id="ARBA00022485"/>
    </source>
</evidence>
<dbReference type="SFLD" id="SFLDG01086">
    <property type="entry name" value="elongater_protein-like"/>
    <property type="match status" value="1"/>
</dbReference>
<dbReference type="SFLD" id="SFLDS00029">
    <property type="entry name" value="Radical_SAM"/>
    <property type="match status" value="1"/>
</dbReference>
<keyword evidence="3" id="KW-0949">S-adenosyl-L-methionine</keyword>
<keyword evidence="9" id="KW-1185">Reference proteome</keyword>
<evidence type="ECO:0000256" key="5">
    <source>
        <dbReference type="ARBA" id="ARBA00023004"/>
    </source>
</evidence>
<keyword evidence="5" id="KW-0408">Iron</keyword>
<dbReference type="GO" id="GO:0002926">
    <property type="term" value="P:tRNA wobble base 5-methoxycarbonylmethyl-2-thiouridinylation"/>
    <property type="evidence" value="ECO:0007669"/>
    <property type="project" value="TreeGrafter"/>
</dbReference>
<dbReference type="InterPro" id="IPR006638">
    <property type="entry name" value="Elp3/MiaA/NifB-like_rSAM"/>
</dbReference>
<accession>A0A5D0MJ52</accession>